<keyword evidence="1" id="KW-0812">Transmembrane</keyword>
<dbReference type="EMBL" id="JAGVWE010000002">
    <property type="protein sequence ID" value="MBS3062631.1"/>
    <property type="molecule type" value="Genomic_DNA"/>
</dbReference>
<protein>
    <recommendedName>
        <fullName evidence="4">Class III signal peptide-containing protein</fullName>
    </recommendedName>
</protein>
<gene>
    <name evidence="2" type="ORF">J4203_02055</name>
</gene>
<reference evidence="2" key="2">
    <citation type="submission" date="2021-05" db="EMBL/GenBank/DDBJ databases">
        <title>Protein family content uncovers lineage relationships and bacterial pathway maintenance mechanisms in DPANN archaea.</title>
        <authorList>
            <person name="Castelle C.J."/>
            <person name="Meheust R."/>
            <person name="Jaffe A.L."/>
            <person name="Seitz K."/>
            <person name="Gong X."/>
            <person name="Baker B.J."/>
            <person name="Banfield J.F."/>
        </authorList>
    </citation>
    <scope>NUCLEOTIDE SEQUENCE</scope>
    <source>
        <strain evidence="2">RIFCSPLOWO2_01_FULL_58_19</strain>
    </source>
</reference>
<feature type="transmembrane region" description="Helical" evidence="1">
    <location>
        <begin position="6"/>
        <end position="28"/>
    </location>
</feature>
<organism evidence="2 3">
    <name type="scientific">Candidatus Iainarchaeum sp</name>
    <dbReference type="NCBI Taxonomy" id="3101447"/>
    <lineage>
        <taxon>Archaea</taxon>
        <taxon>Candidatus Iainarchaeota</taxon>
        <taxon>Candidatus Iainarchaeia</taxon>
        <taxon>Candidatus Iainarchaeales</taxon>
        <taxon>Candidatus Iainarchaeaceae</taxon>
        <taxon>Candidatus Iainarchaeum</taxon>
    </lineage>
</organism>
<dbReference type="Proteomes" id="UP000678237">
    <property type="component" value="Unassembled WGS sequence"/>
</dbReference>
<proteinExistence type="predicted"/>
<keyword evidence="1" id="KW-0472">Membrane</keyword>
<evidence type="ECO:0000256" key="1">
    <source>
        <dbReference type="SAM" id="Phobius"/>
    </source>
</evidence>
<accession>A0A8T4L6W5</accession>
<reference evidence="2" key="1">
    <citation type="submission" date="2021-03" db="EMBL/GenBank/DDBJ databases">
        <authorList>
            <person name="Jaffe A."/>
        </authorList>
    </citation>
    <scope>NUCLEOTIDE SEQUENCE</scope>
    <source>
        <strain evidence="2">RIFCSPLOWO2_01_FULL_58_19</strain>
    </source>
</reference>
<comment type="caution">
    <text evidence="2">The sequence shown here is derived from an EMBL/GenBank/DDBJ whole genome shotgun (WGS) entry which is preliminary data.</text>
</comment>
<name>A0A8T4L6W5_9ARCH</name>
<evidence type="ECO:0000313" key="2">
    <source>
        <dbReference type="EMBL" id="MBS3062631.1"/>
    </source>
</evidence>
<evidence type="ECO:0000313" key="3">
    <source>
        <dbReference type="Proteomes" id="UP000678237"/>
    </source>
</evidence>
<evidence type="ECO:0008006" key="4">
    <source>
        <dbReference type="Google" id="ProtNLM"/>
    </source>
</evidence>
<sequence>MRGQLSVEFIVVSLIVLLIFSASVFVYGERQQAFEASKKLLEAKQLALHLARTMNDVYLAGEGASTRIFLPKPFDFNVLVSGRYLELSFDNQFVDAPLVSAHARINSFSAGGFVPVAYRDENVVVG</sequence>
<dbReference type="AlphaFoldDB" id="A0A8T4L6W5"/>
<keyword evidence="1" id="KW-1133">Transmembrane helix</keyword>